<protein>
    <submittedName>
        <fullName evidence="1">Uncharacterized protein</fullName>
    </submittedName>
</protein>
<keyword evidence="2" id="KW-1185">Reference proteome</keyword>
<proteinExistence type="predicted"/>
<name>A0ABV3ZJR7_9BACT</name>
<comment type="caution">
    <text evidence="1">The sequence shown here is derived from an EMBL/GenBank/DDBJ whole genome shotgun (WGS) entry which is preliminary data.</text>
</comment>
<dbReference type="EMBL" id="JAULBC010000007">
    <property type="protein sequence ID" value="MEX6690068.1"/>
    <property type="molecule type" value="Genomic_DNA"/>
</dbReference>
<dbReference type="RefSeq" id="WP_369331476.1">
    <property type="nucleotide sequence ID" value="NZ_JAULBC010000007.1"/>
</dbReference>
<reference evidence="1 2" key="1">
    <citation type="submission" date="2023-07" db="EMBL/GenBank/DDBJ databases">
        <authorList>
            <person name="Lian W.-H."/>
        </authorList>
    </citation>
    <scope>NUCLEOTIDE SEQUENCE [LARGE SCALE GENOMIC DNA]</scope>
    <source>
        <strain evidence="1 2">SYSU DXS3180</strain>
    </source>
</reference>
<evidence type="ECO:0000313" key="2">
    <source>
        <dbReference type="Proteomes" id="UP001560573"/>
    </source>
</evidence>
<evidence type="ECO:0000313" key="1">
    <source>
        <dbReference type="EMBL" id="MEX6690068.1"/>
    </source>
</evidence>
<sequence length="168" mass="19492">MKNSNPKDEISFENAHPNAQKLMQDDFFYSPIEETAPFGSDDGWETFYAFRDWLQVNNKRNKVDFINEQIEYWGYPTFNLQSIDIVELEGYLKNSELGSRFMSGIDQAIVATAFGQLYLQGFMDLNLRSLAITAVRRQLLPDILSLWEEHKDKRETKLNKLLAVLSPS</sequence>
<accession>A0ABV3ZJR7</accession>
<gene>
    <name evidence="1" type="ORF">QTN47_21345</name>
</gene>
<organism evidence="1 2">
    <name type="scientific">Danxiaibacter flavus</name>
    <dbReference type="NCBI Taxonomy" id="3049108"/>
    <lineage>
        <taxon>Bacteria</taxon>
        <taxon>Pseudomonadati</taxon>
        <taxon>Bacteroidota</taxon>
        <taxon>Chitinophagia</taxon>
        <taxon>Chitinophagales</taxon>
        <taxon>Chitinophagaceae</taxon>
        <taxon>Danxiaibacter</taxon>
    </lineage>
</organism>
<dbReference type="Proteomes" id="UP001560573">
    <property type="component" value="Unassembled WGS sequence"/>
</dbReference>